<protein>
    <submittedName>
        <fullName evidence="8">Alpha/beta hydrolase</fullName>
    </submittedName>
</protein>
<keyword evidence="9" id="KW-1185">Reference proteome</keyword>
<name>A0A4V3AA51_9PROT</name>
<feature type="region of interest" description="Disordered" evidence="4">
    <location>
        <begin position="356"/>
        <end position="377"/>
    </location>
</feature>
<feature type="signal peptide" evidence="5">
    <location>
        <begin position="1"/>
        <end position="26"/>
    </location>
</feature>
<dbReference type="OrthoDB" id="613638at2"/>
<dbReference type="Proteomes" id="UP000295096">
    <property type="component" value="Unassembled WGS sequence"/>
</dbReference>
<evidence type="ECO:0000256" key="3">
    <source>
        <dbReference type="ARBA" id="ARBA00022801"/>
    </source>
</evidence>
<evidence type="ECO:0000256" key="2">
    <source>
        <dbReference type="ARBA" id="ARBA00022729"/>
    </source>
</evidence>
<evidence type="ECO:0000256" key="5">
    <source>
        <dbReference type="SAM" id="SignalP"/>
    </source>
</evidence>
<dbReference type="EMBL" id="SMSJ01000018">
    <property type="protein sequence ID" value="TDH61755.1"/>
    <property type="molecule type" value="Genomic_DNA"/>
</dbReference>
<evidence type="ECO:0000313" key="8">
    <source>
        <dbReference type="EMBL" id="TDH61755.1"/>
    </source>
</evidence>
<dbReference type="RefSeq" id="WP_133289543.1">
    <property type="nucleotide sequence ID" value="NZ_SMSJ01000018.1"/>
</dbReference>
<dbReference type="InterPro" id="IPR051601">
    <property type="entry name" value="Serine_prot/Carboxylest_S33"/>
</dbReference>
<evidence type="ECO:0000313" key="9">
    <source>
        <dbReference type="Proteomes" id="UP000295096"/>
    </source>
</evidence>
<keyword evidence="2 5" id="KW-0732">Signal</keyword>
<sequence>MHRHAGLRAAFLLCALFAAPLRPATANPPPTLDWTPCASPAQSGFDCARFEVPLDHRHPEHRRLTLSVVRRPAEDPSRRIGTLFFNPGGPGGAGTRDLPAWLPLFPAPLRAAFDLISWDPRGIGDSDGIQCFPNAEAEAAFFDGIPTGSFPVGSAEQAAWITRFEAYGRLCEARNGARLAHVSTADTARDLDLLRQAVGEAKLSYLGVSYGTYLGAVYANLFPRGVRAMVLDGNVDPVAWNARGTGLSTALRLLNDIATGRTLDRFLDLCGAAGPGAGEGACAFSAGSPAATRAKFAALLDRLRQGPITAEGVSIDYAGLLAEMQGVLFTVEPRPGGFRGWAFAAGLLQALHDAPAAAPAASPPPAAAPVPEAEDPYTSPLQDLAVECAESPNPRRGAAFRRLAEFAVGRGGPVGEVLSWGDEPCSAWPARAAERYAGPWDRNPAPVLVIGNTFDPSTAYENAVAMAGLLGQARLLTVEGYGHTVLLNPSRCAAAIESAYLIEGTLPPEGTVCAQDAAPFRRGAGSGPP</sequence>
<dbReference type="GO" id="GO:0016787">
    <property type="term" value="F:hydrolase activity"/>
    <property type="evidence" value="ECO:0007669"/>
    <property type="project" value="UniProtKB-KW"/>
</dbReference>
<evidence type="ECO:0000256" key="1">
    <source>
        <dbReference type="ARBA" id="ARBA00010088"/>
    </source>
</evidence>
<gene>
    <name evidence="8" type="ORF">E2C06_15675</name>
</gene>
<dbReference type="InterPro" id="IPR000073">
    <property type="entry name" value="AB_hydrolase_1"/>
</dbReference>
<evidence type="ECO:0000259" key="7">
    <source>
        <dbReference type="Pfam" id="PF08386"/>
    </source>
</evidence>
<reference evidence="8 9" key="1">
    <citation type="journal article" date="2016" name="J. Microbiol.">
        <title>Dankookia rubra gen. nov., sp. nov., an alphaproteobacterium isolated from sediment of a shallow stream.</title>
        <authorList>
            <person name="Kim W.H."/>
            <person name="Kim D.H."/>
            <person name="Kang K."/>
            <person name="Ahn T.Y."/>
        </authorList>
    </citation>
    <scope>NUCLEOTIDE SEQUENCE [LARGE SCALE GENOMIC DNA]</scope>
    <source>
        <strain evidence="8 9">JCM30602</strain>
    </source>
</reference>
<evidence type="ECO:0000256" key="4">
    <source>
        <dbReference type="SAM" id="MobiDB-lite"/>
    </source>
</evidence>
<organism evidence="8 9">
    <name type="scientific">Dankookia rubra</name>
    <dbReference type="NCBI Taxonomy" id="1442381"/>
    <lineage>
        <taxon>Bacteria</taxon>
        <taxon>Pseudomonadati</taxon>
        <taxon>Pseudomonadota</taxon>
        <taxon>Alphaproteobacteria</taxon>
        <taxon>Acetobacterales</taxon>
        <taxon>Roseomonadaceae</taxon>
        <taxon>Dankookia</taxon>
    </lineage>
</organism>
<dbReference type="SUPFAM" id="SSF53474">
    <property type="entry name" value="alpha/beta-Hydrolases"/>
    <property type="match status" value="1"/>
</dbReference>
<comment type="similarity">
    <text evidence="1">Belongs to the peptidase S33 family.</text>
</comment>
<feature type="chain" id="PRO_5020349643" evidence="5">
    <location>
        <begin position="27"/>
        <end position="529"/>
    </location>
</feature>
<feature type="domain" description="Peptidase S33 tripeptidyl aminopeptidase-like C-terminal" evidence="7">
    <location>
        <begin position="415"/>
        <end position="513"/>
    </location>
</feature>
<proteinExistence type="inferred from homology"/>
<dbReference type="Pfam" id="PF08386">
    <property type="entry name" value="Abhydrolase_4"/>
    <property type="match status" value="1"/>
</dbReference>
<comment type="caution">
    <text evidence="8">The sequence shown here is derived from an EMBL/GenBank/DDBJ whole genome shotgun (WGS) entry which is preliminary data.</text>
</comment>
<keyword evidence="3 8" id="KW-0378">Hydrolase</keyword>
<dbReference type="PANTHER" id="PTHR43248">
    <property type="entry name" value="2-SUCCINYL-6-HYDROXY-2,4-CYCLOHEXADIENE-1-CARBOXYLATE SYNTHASE"/>
    <property type="match status" value="1"/>
</dbReference>
<dbReference type="InterPro" id="IPR013595">
    <property type="entry name" value="Pept_S33_TAP-like_C"/>
</dbReference>
<dbReference type="Gene3D" id="3.40.50.1820">
    <property type="entry name" value="alpha/beta hydrolase"/>
    <property type="match status" value="1"/>
</dbReference>
<accession>A0A4V3AA51</accession>
<dbReference type="PANTHER" id="PTHR43248:SF29">
    <property type="entry name" value="TRIPEPTIDYL AMINOPEPTIDASE"/>
    <property type="match status" value="1"/>
</dbReference>
<dbReference type="Pfam" id="PF00561">
    <property type="entry name" value="Abhydrolase_1"/>
    <property type="match status" value="1"/>
</dbReference>
<feature type="domain" description="AB hydrolase-1" evidence="6">
    <location>
        <begin position="82"/>
        <end position="236"/>
    </location>
</feature>
<dbReference type="InterPro" id="IPR029058">
    <property type="entry name" value="AB_hydrolase_fold"/>
</dbReference>
<evidence type="ECO:0000259" key="6">
    <source>
        <dbReference type="Pfam" id="PF00561"/>
    </source>
</evidence>
<dbReference type="AlphaFoldDB" id="A0A4V3AA51"/>